<organism evidence="2 3">
    <name type="scientific">Nitrosomonas mobilis</name>
    <dbReference type="NCBI Taxonomy" id="51642"/>
    <lineage>
        <taxon>Bacteria</taxon>
        <taxon>Pseudomonadati</taxon>
        <taxon>Pseudomonadota</taxon>
        <taxon>Betaproteobacteria</taxon>
        <taxon>Nitrosomonadales</taxon>
        <taxon>Nitrosomonadaceae</taxon>
        <taxon>Nitrosomonas</taxon>
    </lineage>
</organism>
<sequence length="46" mass="5050">MDEINTNREILGGSSGQIPQQYRGTRPSGSEANNKTNARVQIFIIS</sequence>
<name>A0A1G5SEA5_9PROT</name>
<reference evidence="2 3" key="1">
    <citation type="submission" date="2016-10" db="EMBL/GenBank/DDBJ databases">
        <authorList>
            <person name="de Groot N.N."/>
        </authorList>
    </citation>
    <scope>NUCLEOTIDE SEQUENCE [LARGE SCALE GENOMIC DNA]</scope>
    <source>
        <strain evidence="2">1</strain>
    </source>
</reference>
<keyword evidence="3" id="KW-1185">Reference proteome</keyword>
<dbReference type="AlphaFoldDB" id="A0A1G5SEA5"/>
<feature type="region of interest" description="Disordered" evidence="1">
    <location>
        <begin position="1"/>
        <end position="35"/>
    </location>
</feature>
<dbReference type="EMBL" id="FMWO01000045">
    <property type="protein sequence ID" value="SCZ85438.1"/>
    <property type="molecule type" value="Genomic_DNA"/>
</dbReference>
<feature type="compositionally biased region" description="Polar residues" evidence="1">
    <location>
        <begin position="16"/>
        <end position="35"/>
    </location>
</feature>
<gene>
    <name evidence="2" type="ORF">NSMM_380060</name>
</gene>
<evidence type="ECO:0000313" key="2">
    <source>
        <dbReference type="EMBL" id="SCZ85438.1"/>
    </source>
</evidence>
<proteinExistence type="predicted"/>
<evidence type="ECO:0000313" key="3">
    <source>
        <dbReference type="Proteomes" id="UP000198729"/>
    </source>
</evidence>
<protein>
    <submittedName>
        <fullName evidence="2">Uncharacterized protein</fullName>
    </submittedName>
</protein>
<evidence type="ECO:0000256" key="1">
    <source>
        <dbReference type="SAM" id="MobiDB-lite"/>
    </source>
</evidence>
<dbReference type="Proteomes" id="UP000198729">
    <property type="component" value="Unassembled WGS sequence"/>
</dbReference>
<accession>A0A1G5SEA5</accession>